<feature type="transmembrane region" description="Helical" evidence="2">
    <location>
        <begin position="312"/>
        <end position="331"/>
    </location>
</feature>
<feature type="transmembrane region" description="Helical" evidence="2">
    <location>
        <begin position="416"/>
        <end position="436"/>
    </location>
</feature>
<evidence type="ECO:0000256" key="2">
    <source>
        <dbReference type="SAM" id="Phobius"/>
    </source>
</evidence>
<accession>A0A6J8BWC0</accession>
<evidence type="ECO:0000313" key="4">
    <source>
        <dbReference type="Proteomes" id="UP000507470"/>
    </source>
</evidence>
<keyword evidence="2" id="KW-1133">Transmembrane helix</keyword>
<organism evidence="3 4">
    <name type="scientific">Mytilus coruscus</name>
    <name type="common">Sea mussel</name>
    <dbReference type="NCBI Taxonomy" id="42192"/>
    <lineage>
        <taxon>Eukaryota</taxon>
        <taxon>Metazoa</taxon>
        <taxon>Spiralia</taxon>
        <taxon>Lophotrochozoa</taxon>
        <taxon>Mollusca</taxon>
        <taxon>Bivalvia</taxon>
        <taxon>Autobranchia</taxon>
        <taxon>Pteriomorphia</taxon>
        <taxon>Mytilida</taxon>
        <taxon>Mytiloidea</taxon>
        <taxon>Mytilidae</taxon>
        <taxon>Mytilinae</taxon>
        <taxon>Mytilus</taxon>
    </lineage>
</organism>
<evidence type="ECO:0000256" key="1">
    <source>
        <dbReference type="SAM" id="MobiDB-lite"/>
    </source>
</evidence>
<feature type="transmembrane region" description="Helical" evidence="2">
    <location>
        <begin position="371"/>
        <end position="396"/>
    </location>
</feature>
<feature type="transmembrane region" description="Helical" evidence="2">
    <location>
        <begin position="542"/>
        <end position="568"/>
    </location>
</feature>
<feature type="compositionally biased region" description="Basic and acidic residues" evidence="1">
    <location>
        <begin position="167"/>
        <end position="199"/>
    </location>
</feature>
<evidence type="ECO:0000313" key="3">
    <source>
        <dbReference type="EMBL" id="CAC5387180.1"/>
    </source>
</evidence>
<keyword evidence="2" id="KW-0812">Transmembrane</keyword>
<feature type="transmembrane region" description="Helical" evidence="2">
    <location>
        <begin position="448"/>
        <end position="466"/>
    </location>
</feature>
<reference evidence="3 4" key="1">
    <citation type="submission" date="2020-06" db="EMBL/GenBank/DDBJ databases">
        <authorList>
            <person name="Li R."/>
            <person name="Bekaert M."/>
        </authorList>
    </citation>
    <scope>NUCLEOTIDE SEQUENCE [LARGE SCALE GENOMIC DNA]</scope>
    <source>
        <strain evidence="4">wild</strain>
    </source>
</reference>
<proteinExistence type="predicted"/>
<feature type="region of interest" description="Disordered" evidence="1">
    <location>
        <begin position="135"/>
        <end position="217"/>
    </location>
</feature>
<protein>
    <submittedName>
        <fullName evidence="3">Uncharacterized protein</fullName>
    </submittedName>
</protein>
<feature type="region of interest" description="Disordered" evidence="1">
    <location>
        <begin position="491"/>
        <end position="527"/>
    </location>
</feature>
<keyword evidence="2" id="KW-0472">Membrane</keyword>
<dbReference type="OrthoDB" id="6124176at2759"/>
<sequence length="1039" mass="118984">MDYKIQECEAPATHNLKTDQLLDSRQTQTSNKDTLDKEIDLKSNTLEQDTVSIERLPMANVRNYDSKPSDGFFEREQINEIQTESNPGPDHESRTTLEETVIETMKTSETMNLAISKTQKTKNLQTMITLEATDPEERITPVTSDATHRETGIPSEAENLDTMFKLEAPDLDKPKPPDTTDLETRGTSETTDQKEKRSSDATADISDDENPTSNMVELTSPNSTILIDNLVPGQCLAFEMNQFDSTKTTDRQEETQPYSSPVILSPETAGNCNVLTRRHIQRNVGQEPPINTQIAEENDEWKKKPHFERRRMFNLAKHIISIVLIILDLVFDWVEYSEMNKRGNYTIVAERRVKDVEFTIECEGTGKTVQFVFLVFTIVATILSVVQILHIIYQMFHEIKGVMIEKKIIHEYVETFVFLFFIEISQIMLIMGFYDVCTLDCTVDATEILLVLNGFFSISKVSWRFFTSCKCCTVYWKNPIRQPSVRRHPIRTESPRHIGRREGPPLYRQPAQPQTNISNSPRQTQRDTDCCRSCECSENTKTCFMIIVLPLLVLLIPILPCILVYYIAKKCDCDCDVCDSKVGDPERAQNKWKCERSCKCCILRCFPSRFPERDIEACDCTCKQCLSCEKFCKCCIIRCFPTKLSTPKDDVFECKCGDCMSCERNCRCCLLRCCPTHLVPPKSDVLTCRCGDCIAFERPCKCFTFRCCPTHLNPPKNDIWNCSCRECLACSMPYCQCFIFRCFPEFLKPSHPDICTCRCRECLSCDLPCKCFSFRCFPELQKPPKSDWFECTCGDFMNCERNCCCCILRCFPSYAGEDDFCTCILRKCLACQKSFACCLCRCFPSKLDPPKIDIFECTCGKCLSCEKNCFCCIMRCCPSDLRPPEDDWFECTCCKNFVTSQVHPAPMILQPHQQTPQAQRISTPPLRIPIPEQKCTCGKCLSCEKNCCCCIRQPHLITPPTRRISTPPSQPPPISVITTQPIPQPRPVIIPQPRPVVIPQATPIIIPQVPMPPPPKQREWLMLTTQEIFVQNYLKLFNV</sequence>
<dbReference type="AlphaFoldDB" id="A0A6J8BWC0"/>
<feature type="compositionally biased region" description="Basic and acidic residues" evidence="1">
    <location>
        <begin position="491"/>
        <end position="503"/>
    </location>
</feature>
<feature type="compositionally biased region" description="Polar residues" evidence="1">
    <location>
        <begin position="511"/>
        <end position="523"/>
    </location>
</feature>
<dbReference type="EMBL" id="CACVKT020003992">
    <property type="protein sequence ID" value="CAC5387180.1"/>
    <property type="molecule type" value="Genomic_DNA"/>
</dbReference>
<keyword evidence="4" id="KW-1185">Reference proteome</keyword>
<dbReference type="Proteomes" id="UP000507470">
    <property type="component" value="Unassembled WGS sequence"/>
</dbReference>
<gene>
    <name evidence="3" type="ORF">MCOR_22546</name>
</gene>
<name>A0A6J8BWC0_MYTCO</name>